<dbReference type="InterPro" id="IPR013783">
    <property type="entry name" value="Ig-like_fold"/>
</dbReference>
<evidence type="ECO:0000313" key="2">
    <source>
        <dbReference type="EMBL" id="KAK3601433.1"/>
    </source>
</evidence>
<evidence type="ECO:0000313" key="3">
    <source>
        <dbReference type="Proteomes" id="UP001195483"/>
    </source>
</evidence>
<organism evidence="2 3">
    <name type="scientific">Potamilus streckersoni</name>
    <dbReference type="NCBI Taxonomy" id="2493646"/>
    <lineage>
        <taxon>Eukaryota</taxon>
        <taxon>Metazoa</taxon>
        <taxon>Spiralia</taxon>
        <taxon>Lophotrochozoa</taxon>
        <taxon>Mollusca</taxon>
        <taxon>Bivalvia</taxon>
        <taxon>Autobranchia</taxon>
        <taxon>Heteroconchia</taxon>
        <taxon>Palaeoheterodonta</taxon>
        <taxon>Unionida</taxon>
        <taxon>Unionoidea</taxon>
        <taxon>Unionidae</taxon>
        <taxon>Ambleminae</taxon>
        <taxon>Lampsilini</taxon>
        <taxon>Potamilus</taxon>
    </lineage>
</organism>
<evidence type="ECO:0000259" key="1">
    <source>
        <dbReference type="PROSITE" id="PS50835"/>
    </source>
</evidence>
<keyword evidence="3" id="KW-1185">Reference proteome</keyword>
<dbReference type="PROSITE" id="PS50835">
    <property type="entry name" value="IG_LIKE"/>
    <property type="match status" value="1"/>
</dbReference>
<dbReference type="PANTHER" id="PTHR23279">
    <property type="entry name" value="DEFECTIVE PROBOSCIS EXTENSION RESPONSE DPR -RELATED"/>
    <property type="match status" value="1"/>
</dbReference>
<dbReference type="AlphaFoldDB" id="A0AAE0T1E0"/>
<comment type="caution">
    <text evidence="2">The sequence shown here is derived from an EMBL/GenBank/DDBJ whole genome shotgun (WGS) entry which is preliminary data.</text>
</comment>
<dbReference type="GO" id="GO:0050808">
    <property type="term" value="P:synapse organization"/>
    <property type="evidence" value="ECO:0007669"/>
    <property type="project" value="TreeGrafter"/>
</dbReference>
<dbReference type="Pfam" id="PF07679">
    <property type="entry name" value="I-set"/>
    <property type="match status" value="1"/>
</dbReference>
<dbReference type="PANTHER" id="PTHR23279:SF36">
    <property type="entry name" value="DEFECTIVE PROBOSCIS EXTENSION RESPONSE 9, ISOFORM A"/>
    <property type="match status" value="1"/>
</dbReference>
<dbReference type="GO" id="GO:0032589">
    <property type="term" value="C:neuron projection membrane"/>
    <property type="evidence" value="ECO:0007669"/>
    <property type="project" value="TreeGrafter"/>
</dbReference>
<dbReference type="EMBL" id="JAEAOA010001967">
    <property type="protein sequence ID" value="KAK3601433.1"/>
    <property type="molecule type" value="Genomic_DNA"/>
</dbReference>
<feature type="domain" description="Ig-like" evidence="1">
    <location>
        <begin position="44"/>
        <end position="142"/>
    </location>
</feature>
<dbReference type="SMART" id="SM00408">
    <property type="entry name" value="IGc2"/>
    <property type="match status" value="1"/>
</dbReference>
<dbReference type="CDD" id="cd00096">
    <property type="entry name" value="Ig"/>
    <property type="match status" value="1"/>
</dbReference>
<dbReference type="SUPFAM" id="SSF48726">
    <property type="entry name" value="Immunoglobulin"/>
    <property type="match status" value="1"/>
</dbReference>
<dbReference type="Gene3D" id="2.60.40.10">
    <property type="entry name" value="Immunoglobulins"/>
    <property type="match status" value="1"/>
</dbReference>
<reference evidence="2" key="1">
    <citation type="journal article" date="2021" name="Genome Biol. Evol.">
        <title>A High-Quality Reference Genome for a Parasitic Bivalve with Doubly Uniparental Inheritance (Bivalvia: Unionida).</title>
        <authorList>
            <person name="Smith C.H."/>
        </authorList>
    </citation>
    <scope>NUCLEOTIDE SEQUENCE</scope>
    <source>
        <strain evidence="2">CHS0354</strain>
    </source>
</reference>
<dbReference type="InterPro" id="IPR013098">
    <property type="entry name" value="Ig_I-set"/>
</dbReference>
<dbReference type="Proteomes" id="UP001195483">
    <property type="component" value="Unassembled WGS sequence"/>
</dbReference>
<dbReference type="InterPro" id="IPR036179">
    <property type="entry name" value="Ig-like_dom_sf"/>
</dbReference>
<dbReference type="InterPro" id="IPR003599">
    <property type="entry name" value="Ig_sub"/>
</dbReference>
<reference evidence="2" key="2">
    <citation type="journal article" date="2021" name="Genome Biol. Evol.">
        <title>Developing a high-quality reference genome for a parasitic bivalve with doubly uniparental inheritance (Bivalvia: Unionida).</title>
        <authorList>
            <person name="Smith C.H."/>
        </authorList>
    </citation>
    <scope>NUCLEOTIDE SEQUENCE</scope>
    <source>
        <strain evidence="2">CHS0354</strain>
        <tissue evidence="2">Mantle</tissue>
    </source>
</reference>
<dbReference type="InterPro" id="IPR037448">
    <property type="entry name" value="Zig-8"/>
</dbReference>
<accession>A0AAE0T1E0</accession>
<protein>
    <recommendedName>
        <fullName evidence="1">Ig-like domain-containing protein</fullName>
    </recommendedName>
</protein>
<dbReference type="InterPro" id="IPR003598">
    <property type="entry name" value="Ig_sub2"/>
</dbReference>
<dbReference type="InterPro" id="IPR007110">
    <property type="entry name" value="Ig-like_dom"/>
</dbReference>
<gene>
    <name evidence="2" type="ORF">CHS0354_033554</name>
</gene>
<sequence>MKNNIIMLFRTYQLICHWIFSTCGLCLLYSLSISQGAAYPMLIPKFLPRRTNVTFHTGDLAVLPCAIADLGTKTVIWRKQPYKIPITVGKELFLKKLERFKLDHVPYKDEWNLVIEDVQQYDSGTYECQVSSKDGTYRQNITLLVTDANLPTRDRKESK</sequence>
<proteinExistence type="predicted"/>
<name>A0AAE0T1E0_9BIVA</name>
<dbReference type="SMART" id="SM00409">
    <property type="entry name" value="IG"/>
    <property type="match status" value="1"/>
</dbReference>
<reference evidence="2" key="3">
    <citation type="submission" date="2023-05" db="EMBL/GenBank/DDBJ databases">
        <authorList>
            <person name="Smith C.H."/>
        </authorList>
    </citation>
    <scope>NUCLEOTIDE SEQUENCE</scope>
    <source>
        <strain evidence="2">CHS0354</strain>
        <tissue evidence="2">Mantle</tissue>
    </source>
</reference>